<sequence length="166" mass="18870">MTIIVRRPALTDAAGAGMAAALIARHHLGDRVDDAYWRDHGEEAEVQRWHDIFLSPLHGTRIALALTHRRVVGICAMAPVGRNDRSGELAARERELFYFGVLPDFATDDLYQRLLDFVVADRGPVQAWVWRDDRTIRRFLRLNGFTLDGMSLSDPETGLEYSRLVR</sequence>
<dbReference type="Proteomes" id="UP000627538">
    <property type="component" value="Unassembled WGS sequence"/>
</dbReference>
<protein>
    <recommendedName>
        <fullName evidence="3">N-acetyltransferase domain-containing protein</fullName>
    </recommendedName>
</protein>
<dbReference type="AlphaFoldDB" id="A0A8I0G8R9"/>
<reference evidence="1 2" key="1">
    <citation type="submission" date="2020-08" db="EMBL/GenBank/DDBJ databases">
        <title>Winkia gen. nov., sp. nov., isolated from faeces of the Anser albifrons in China.</title>
        <authorList>
            <person name="Liu Q."/>
        </authorList>
    </citation>
    <scope>NUCLEOTIDE SEQUENCE [LARGE SCALE GENOMIC DNA]</scope>
    <source>
        <strain evidence="1 2">C62</strain>
    </source>
</reference>
<dbReference type="InterPro" id="IPR016181">
    <property type="entry name" value="Acyl_CoA_acyltransferase"/>
</dbReference>
<proteinExistence type="predicted"/>
<dbReference type="EMBL" id="JACRUO010000002">
    <property type="protein sequence ID" value="MBD3689972.1"/>
    <property type="molecule type" value="Genomic_DNA"/>
</dbReference>
<evidence type="ECO:0000313" key="1">
    <source>
        <dbReference type="EMBL" id="MBD3689972.1"/>
    </source>
</evidence>
<gene>
    <name evidence="1" type="ORF">H8R10_07010</name>
</gene>
<evidence type="ECO:0000313" key="2">
    <source>
        <dbReference type="Proteomes" id="UP000627538"/>
    </source>
</evidence>
<evidence type="ECO:0008006" key="3">
    <source>
        <dbReference type="Google" id="ProtNLM"/>
    </source>
</evidence>
<dbReference type="SUPFAM" id="SSF55729">
    <property type="entry name" value="Acyl-CoA N-acyltransferases (Nat)"/>
    <property type="match status" value="1"/>
</dbReference>
<dbReference type="RefSeq" id="WP_191072083.1">
    <property type="nucleotide sequence ID" value="NZ_CP060506.1"/>
</dbReference>
<name>A0A8I0G8R9_9ACTO</name>
<keyword evidence="2" id="KW-1185">Reference proteome</keyword>
<accession>A0A8I0G8R9</accession>
<organism evidence="1 2">
    <name type="scientific">Nanchangia anserum</name>
    <dbReference type="NCBI Taxonomy" id="2692125"/>
    <lineage>
        <taxon>Bacteria</taxon>
        <taxon>Bacillati</taxon>
        <taxon>Actinomycetota</taxon>
        <taxon>Actinomycetes</taxon>
        <taxon>Actinomycetales</taxon>
        <taxon>Actinomycetaceae</taxon>
        <taxon>Nanchangia</taxon>
    </lineage>
</organism>
<dbReference type="Gene3D" id="3.40.630.30">
    <property type="match status" value="1"/>
</dbReference>
<comment type="caution">
    <text evidence="1">The sequence shown here is derived from an EMBL/GenBank/DDBJ whole genome shotgun (WGS) entry which is preliminary data.</text>
</comment>